<dbReference type="PANTHER" id="PTHR33498">
    <property type="entry name" value="TRANSPOSASE FOR INSERTION SEQUENCE ELEMENT IS1557"/>
    <property type="match status" value="1"/>
</dbReference>
<gene>
    <name evidence="4" type="ORF">ACFSW5_04545</name>
</gene>
<dbReference type="Pfam" id="PF01610">
    <property type="entry name" value="DDE_Tnp_ISL3"/>
    <property type="match status" value="1"/>
</dbReference>
<evidence type="ECO:0000259" key="1">
    <source>
        <dbReference type="Pfam" id="PF01610"/>
    </source>
</evidence>
<name>A0ABW5QT54_9BACL</name>
<evidence type="ECO:0000313" key="5">
    <source>
        <dbReference type="Proteomes" id="UP001597493"/>
    </source>
</evidence>
<keyword evidence="5" id="KW-1185">Reference proteome</keyword>
<organism evidence="4 5">
    <name type="scientific">Paenibacillus thailandensis</name>
    <dbReference type="NCBI Taxonomy" id="393250"/>
    <lineage>
        <taxon>Bacteria</taxon>
        <taxon>Bacillati</taxon>
        <taxon>Bacillota</taxon>
        <taxon>Bacilli</taxon>
        <taxon>Bacillales</taxon>
        <taxon>Paenibacillaceae</taxon>
        <taxon>Paenibacillus</taxon>
    </lineage>
</organism>
<feature type="domain" description="Transposase IS204/IS1001/IS1096/IS1165 zinc-finger" evidence="3">
    <location>
        <begin position="34"/>
        <end position="81"/>
    </location>
</feature>
<dbReference type="PANTHER" id="PTHR33498:SF1">
    <property type="entry name" value="TRANSPOSASE FOR INSERTION SEQUENCE ELEMENT IS1557"/>
    <property type="match status" value="1"/>
</dbReference>
<feature type="domain" description="Transposase IS204/IS1001/IS1096/IS1165 helix-turn-helix" evidence="2">
    <location>
        <begin position="96"/>
        <end position="136"/>
    </location>
</feature>
<feature type="domain" description="Transposase IS204/IS1001/IS1096/IS1165 DDE" evidence="1">
    <location>
        <begin position="152"/>
        <end position="383"/>
    </location>
</feature>
<reference evidence="5" key="1">
    <citation type="journal article" date="2019" name="Int. J. Syst. Evol. Microbiol.">
        <title>The Global Catalogue of Microorganisms (GCM) 10K type strain sequencing project: providing services to taxonomists for standard genome sequencing and annotation.</title>
        <authorList>
            <consortium name="The Broad Institute Genomics Platform"/>
            <consortium name="The Broad Institute Genome Sequencing Center for Infectious Disease"/>
            <person name="Wu L."/>
            <person name="Ma J."/>
        </authorList>
    </citation>
    <scope>NUCLEOTIDE SEQUENCE [LARGE SCALE GENOMIC DNA]</scope>
    <source>
        <strain evidence="5">TISTR 1827</strain>
    </source>
</reference>
<sequence>MQNPNILNLPSLKVTKIELNEHGYEIWAEVANPPDFCPNCGSMEAKFSKFGTKRQLFMDLPMHGKRVGIIINRQRYLCKDCGSTFREILWDIDDDHMCTVRFNEYVQEQSLKRTFTSIADELGISEGTVRNIFNKYIDFLESSHQFVTPRWLGIDEIHILGKPRGVIANVEENVLVDLLIDRNKETIIRYLSHLPDREDVEIVTMDMWQPYRDAVRQTLPNAVIVVDKFHVVRMANLAVETIRKNIRKELDARQRRQLKNDRFLMLKRRKDLTPMEQIILDSWTLNFPRLKQAYELKEAFYEIWEANDAKEAQERYAAWQASIPDRMKSAFSDIIKAYGNWQHEINNYFTHRVTNAYTESINGLTRVVNRMGRGYSFKALRAKMLYSKGIHKKTKINYKKSIDLMYNMLGNSLNENMEQAVTLGADISTLIKRIEEGSL</sequence>
<dbReference type="Proteomes" id="UP001597493">
    <property type="component" value="Unassembled WGS sequence"/>
</dbReference>
<dbReference type="EMBL" id="JBHUMY010000005">
    <property type="protein sequence ID" value="MFD2659532.1"/>
    <property type="molecule type" value="Genomic_DNA"/>
</dbReference>
<dbReference type="Pfam" id="PF13542">
    <property type="entry name" value="HTH_Tnp_ISL3"/>
    <property type="match status" value="1"/>
</dbReference>
<dbReference type="InterPro" id="IPR002560">
    <property type="entry name" value="Transposase_DDE"/>
</dbReference>
<evidence type="ECO:0000313" key="4">
    <source>
        <dbReference type="EMBL" id="MFD2659532.1"/>
    </source>
</evidence>
<dbReference type="InterPro" id="IPR047951">
    <property type="entry name" value="Transpos_ISL3"/>
</dbReference>
<dbReference type="NCBIfam" id="NF033550">
    <property type="entry name" value="transpos_ISL3"/>
    <property type="match status" value="1"/>
</dbReference>
<comment type="caution">
    <text evidence="4">The sequence shown here is derived from an EMBL/GenBank/DDBJ whole genome shotgun (WGS) entry which is preliminary data.</text>
</comment>
<protein>
    <submittedName>
        <fullName evidence="4">ISL3 family transposase</fullName>
    </submittedName>
</protein>
<dbReference type="InterPro" id="IPR029261">
    <property type="entry name" value="Transposase_Znf"/>
</dbReference>
<dbReference type="InterPro" id="IPR032877">
    <property type="entry name" value="Transposase_HTH"/>
</dbReference>
<accession>A0ABW5QT54</accession>
<evidence type="ECO:0000259" key="3">
    <source>
        <dbReference type="Pfam" id="PF14690"/>
    </source>
</evidence>
<evidence type="ECO:0000259" key="2">
    <source>
        <dbReference type="Pfam" id="PF13542"/>
    </source>
</evidence>
<dbReference type="Pfam" id="PF14690">
    <property type="entry name" value="Zn_ribbon_ISL3"/>
    <property type="match status" value="1"/>
</dbReference>
<proteinExistence type="predicted"/>
<dbReference type="RefSeq" id="WP_379270221.1">
    <property type="nucleotide sequence ID" value="NZ_JBHUGT010000013.1"/>
</dbReference>